<dbReference type="HOGENOM" id="CLU_066192_45_1_9"/>
<evidence type="ECO:0000313" key="18">
    <source>
        <dbReference type="Proteomes" id="UP000001683"/>
    </source>
</evidence>
<evidence type="ECO:0000256" key="12">
    <source>
        <dbReference type="HAMAP-Rule" id="MF_00015"/>
    </source>
</evidence>
<evidence type="ECO:0000256" key="6">
    <source>
        <dbReference type="ARBA" id="ARBA00022813"/>
    </source>
</evidence>
<dbReference type="GO" id="GO:0006260">
    <property type="term" value="P:DNA replication"/>
    <property type="evidence" value="ECO:0007669"/>
    <property type="project" value="UniProtKB-UniRule"/>
</dbReference>
<gene>
    <name evidence="12" type="primary">lexA</name>
    <name evidence="17" type="ordered locus">Nther_1504</name>
</gene>
<evidence type="ECO:0000256" key="1">
    <source>
        <dbReference type="ARBA" id="ARBA00007484"/>
    </source>
</evidence>
<feature type="region of interest" description="Disordered" evidence="14">
    <location>
        <begin position="69"/>
        <end position="91"/>
    </location>
</feature>
<evidence type="ECO:0000256" key="3">
    <source>
        <dbReference type="ARBA" id="ARBA00022705"/>
    </source>
</evidence>
<dbReference type="FunFam" id="2.10.109.10:FF:000001">
    <property type="entry name" value="LexA repressor"/>
    <property type="match status" value="1"/>
</dbReference>
<comment type="function">
    <text evidence="12">Represses a number of genes involved in the response to DNA damage (SOS response), including recA and lexA. In the presence of single-stranded DNA, RecA interacts with LexA causing an autocatalytic cleavage which disrupts the DNA-binding part of LexA, leading to derepression of the SOS regulon and eventually DNA repair.</text>
</comment>
<evidence type="ECO:0000256" key="4">
    <source>
        <dbReference type="ARBA" id="ARBA00022763"/>
    </source>
</evidence>
<evidence type="ECO:0000259" key="16">
    <source>
        <dbReference type="Pfam" id="PF01726"/>
    </source>
</evidence>
<evidence type="ECO:0000256" key="2">
    <source>
        <dbReference type="ARBA" id="ARBA00022491"/>
    </source>
</evidence>
<keyword evidence="5 12" id="KW-0378">Hydrolase</keyword>
<dbReference type="STRING" id="457570.Nther_1504"/>
<evidence type="ECO:0000256" key="9">
    <source>
        <dbReference type="ARBA" id="ARBA00023163"/>
    </source>
</evidence>
<dbReference type="GO" id="GO:0006508">
    <property type="term" value="P:proteolysis"/>
    <property type="evidence" value="ECO:0007669"/>
    <property type="project" value="InterPro"/>
</dbReference>
<dbReference type="InterPro" id="IPR036390">
    <property type="entry name" value="WH_DNA-bd_sf"/>
</dbReference>
<protein>
    <recommendedName>
        <fullName evidence="12">LexA repressor</fullName>
        <ecNumber evidence="12">3.4.21.88</ecNumber>
    </recommendedName>
</protein>
<evidence type="ECO:0000313" key="17">
    <source>
        <dbReference type="EMBL" id="ACB85086.1"/>
    </source>
</evidence>
<feature type="active site" description="For autocatalytic cleavage activity" evidence="12">
    <location>
        <position position="141"/>
    </location>
</feature>
<evidence type="ECO:0000256" key="14">
    <source>
        <dbReference type="SAM" id="MobiDB-lite"/>
    </source>
</evidence>
<dbReference type="InParanoid" id="B2A3Y4"/>
<organism evidence="17 18">
    <name type="scientific">Natranaerobius thermophilus (strain ATCC BAA-1301 / DSM 18059 / JW/NM-WN-LF)</name>
    <dbReference type="NCBI Taxonomy" id="457570"/>
    <lineage>
        <taxon>Bacteria</taxon>
        <taxon>Bacillati</taxon>
        <taxon>Bacillota</taxon>
        <taxon>Clostridia</taxon>
        <taxon>Natranaerobiales</taxon>
        <taxon>Natranaerobiaceae</taxon>
        <taxon>Natranaerobius</taxon>
    </lineage>
</organism>
<dbReference type="GO" id="GO:0003677">
    <property type="term" value="F:DNA binding"/>
    <property type="evidence" value="ECO:0007669"/>
    <property type="project" value="UniProtKB-UniRule"/>
</dbReference>
<dbReference type="Pfam" id="PF01726">
    <property type="entry name" value="LexA_DNA_bind"/>
    <property type="match status" value="1"/>
</dbReference>
<keyword evidence="18" id="KW-1185">Reference proteome</keyword>
<comment type="subunit">
    <text evidence="12">Homodimer.</text>
</comment>
<comment type="similarity">
    <text evidence="1 12 13">Belongs to the peptidase S24 family.</text>
</comment>
<keyword evidence="7 12" id="KW-0805">Transcription regulation</keyword>
<dbReference type="GO" id="GO:0006281">
    <property type="term" value="P:DNA repair"/>
    <property type="evidence" value="ECO:0007669"/>
    <property type="project" value="UniProtKB-UniRule"/>
</dbReference>
<feature type="DNA-binding region" description="H-T-H motif" evidence="12">
    <location>
        <begin position="28"/>
        <end position="48"/>
    </location>
</feature>
<dbReference type="EC" id="3.4.21.88" evidence="12"/>
<dbReference type="eggNOG" id="COG1974">
    <property type="taxonomic scope" value="Bacteria"/>
</dbReference>
<dbReference type="InterPro" id="IPR011991">
    <property type="entry name" value="ArsR-like_HTH"/>
</dbReference>
<feature type="domain" description="Peptidase S24/S26A/S26B/S26C" evidence="15">
    <location>
        <begin position="99"/>
        <end position="211"/>
    </location>
</feature>
<keyword evidence="9 12" id="KW-0804">Transcription</keyword>
<evidence type="ECO:0000256" key="10">
    <source>
        <dbReference type="ARBA" id="ARBA00023204"/>
    </source>
</evidence>
<keyword evidence="11 12" id="KW-0742">SOS response</keyword>
<keyword evidence="2 12" id="KW-0678">Repressor</keyword>
<feature type="site" description="Cleavage; by autolysis" evidence="12">
    <location>
        <begin position="106"/>
        <end position="107"/>
    </location>
</feature>
<keyword evidence="4 12" id="KW-0227">DNA damage</keyword>
<dbReference type="NCBIfam" id="TIGR00498">
    <property type="entry name" value="lexA"/>
    <property type="match status" value="1"/>
</dbReference>
<dbReference type="InterPro" id="IPR006197">
    <property type="entry name" value="Peptidase_S24_LexA"/>
</dbReference>
<dbReference type="MEROPS" id="S24.001"/>
<feature type="compositionally biased region" description="Basic and acidic residues" evidence="14">
    <location>
        <begin position="77"/>
        <end position="90"/>
    </location>
</feature>
<reference evidence="17 18" key="1">
    <citation type="submission" date="2008-04" db="EMBL/GenBank/DDBJ databases">
        <title>Complete sequence of chromosome of Natranaerobius thermophilus JW/NM-WN-LF.</title>
        <authorList>
            <consortium name="US DOE Joint Genome Institute"/>
            <person name="Copeland A."/>
            <person name="Lucas S."/>
            <person name="Lapidus A."/>
            <person name="Glavina del Rio T."/>
            <person name="Dalin E."/>
            <person name="Tice H."/>
            <person name="Bruce D."/>
            <person name="Goodwin L."/>
            <person name="Pitluck S."/>
            <person name="Chertkov O."/>
            <person name="Brettin T."/>
            <person name="Detter J.C."/>
            <person name="Han C."/>
            <person name="Kuske C.R."/>
            <person name="Schmutz J."/>
            <person name="Larimer F."/>
            <person name="Land M."/>
            <person name="Hauser L."/>
            <person name="Kyrpides N."/>
            <person name="Lykidis A."/>
            <person name="Mesbah N.M."/>
            <person name="Wiegel J."/>
        </authorList>
    </citation>
    <scope>NUCLEOTIDE SEQUENCE [LARGE SCALE GENOMIC DNA]</scope>
    <source>
        <strain evidence="18">ATCC BAA-1301 / DSM 18059 / JW/NM-WN-LF</strain>
    </source>
</reference>
<dbReference type="PANTHER" id="PTHR33516:SF2">
    <property type="entry name" value="LEXA REPRESSOR-RELATED"/>
    <property type="match status" value="1"/>
</dbReference>
<dbReference type="AlphaFoldDB" id="B2A3Y4"/>
<dbReference type="InterPro" id="IPR036388">
    <property type="entry name" value="WH-like_DNA-bd_sf"/>
</dbReference>
<dbReference type="EMBL" id="CP001034">
    <property type="protein sequence ID" value="ACB85086.1"/>
    <property type="molecule type" value="Genomic_DNA"/>
</dbReference>
<reference evidence="17 18" key="2">
    <citation type="journal article" date="2011" name="J. Bacteriol.">
        <title>Complete genome sequence of the anaerobic, halophilic alkalithermophile Natranaerobius thermophilus JW/NM-WN-LF.</title>
        <authorList>
            <person name="Zhao B."/>
            <person name="Mesbah N.M."/>
            <person name="Dalin E."/>
            <person name="Goodwin L."/>
            <person name="Nolan M."/>
            <person name="Pitluck S."/>
            <person name="Chertkov O."/>
            <person name="Brettin T.S."/>
            <person name="Han J."/>
            <person name="Larimer F.W."/>
            <person name="Land M.L."/>
            <person name="Hauser L."/>
            <person name="Kyrpides N."/>
            <person name="Wiegel J."/>
        </authorList>
    </citation>
    <scope>NUCLEOTIDE SEQUENCE [LARGE SCALE GENOMIC DNA]</scope>
    <source>
        <strain evidence="18">ATCC BAA-1301 / DSM 18059 / JW/NM-WN-LF</strain>
    </source>
</reference>
<dbReference type="InterPro" id="IPR006200">
    <property type="entry name" value="LexA"/>
</dbReference>
<feature type="domain" description="LexA repressor DNA-binding" evidence="16">
    <location>
        <begin position="6"/>
        <end position="65"/>
    </location>
</feature>
<dbReference type="InterPro" id="IPR036286">
    <property type="entry name" value="LexA/Signal_pep-like_sf"/>
</dbReference>
<name>B2A3Y4_NATTJ</name>
<evidence type="ECO:0000256" key="13">
    <source>
        <dbReference type="RuleBase" id="RU003991"/>
    </source>
</evidence>
<dbReference type="OrthoDB" id="9802364at2"/>
<dbReference type="InterPro" id="IPR039418">
    <property type="entry name" value="LexA-like"/>
</dbReference>
<dbReference type="CDD" id="cd06529">
    <property type="entry name" value="S24_LexA-like"/>
    <property type="match status" value="1"/>
</dbReference>
<dbReference type="RefSeq" id="WP_012447958.1">
    <property type="nucleotide sequence ID" value="NC_010718.1"/>
</dbReference>
<dbReference type="SUPFAM" id="SSF51306">
    <property type="entry name" value="LexA/Signal peptidase"/>
    <property type="match status" value="1"/>
</dbReference>
<evidence type="ECO:0000256" key="5">
    <source>
        <dbReference type="ARBA" id="ARBA00022801"/>
    </source>
</evidence>
<feature type="active site" description="For autocatalytic cleavage activity" evidence="12">
    <location>
        <position position="178"/>
    </location>
</feature>
<dbReference type="SUPFAM" id="SSF46785">
    <property type="entry name" value="Winged helix' DNA-binding domain"/>
    <property type="match status" value="1"/>
</dbReference>
<keyword evidence="3 12" id="KW-0235">DNA replication</keyword>
<dbReference type="InterPro" id="IPR015927">
    <property type="entry name" value="Peptidase_S24_S26A/B/C"/>
</dbReference>
<evidence type="ECO:0000256" key="11">
    <source>
        <dbReference type="ARBA" id="ARBA00023236"/>
    </source>
</evidence>
<evidence type="ECO:0000256" key="8">
    <source>
        <dbReference type="ARBA" id="ARBA00023125"/>
    </source>
</evidence>
<evidence type="ECO:0000259" key="15">
    <source>
        <dbReference type="Pfam" id="PF00717"/>
    </source>
</evidence>
<dbReference type="Gene3D" id="1.10.10.10">
    <property type="entry name" value="Winged helix-like DNA-binding domain superfamily/Winged helix DNA-binding domain"/>
    <property type="match status" value="1"/>
</dbReference>
<dbReference type="PRINTS" id="PR00726">
    <property type="entry name" value="LEXASERPTASE"/>
</dbReference>
<dbReference type="Gene3D" id="2.10.109.10">
    <property type="entry name" value="Umud Fragment, subunit A"/>
    <property type="match status" value="1"/>
</dbReference>
<keyword evidence="6 12" id="KW-0068">Autocatalytic cleavage</keyword>
<dbReference type="Proteomes" id="UP000001683">
    <property type="component" value="Chromosome"/>
</dbReference>
<dbReference type="InterPro" id="IPR006199">
    <property type="entry name" value="LexA_DNA-bd_dom"/>
</dbReference>
<keyword evidence="10 12" id="KW-0234">DNA repair</keyword>
<dbReference type="GO" id="GO:0004252">
    <property type="term" value="F:serine-type endopeptidase activity"/>
    <property type="evidence" value="ECO:0007669"/>
    <property type="project" value="UniProtKB-UniRule"/>
</dbReference>
<dbReference type="KEGG" id="nth:Nther_1504"/>
<dbReference type="GO" id="GO:0045892">
    <property type="term" value="P:negative regulation of DNA-templated transcription"/>
    <property type="evidence" value="ECO:0007669"/>
    <property type="project" value="UniProtKB-UniRule"/>
</dbReference>
<comment type="catalytic activity">
    <reaction evidence="12">
        <text>Hydrolysis of Ala-|-Gly bond in repressor LexA.</text>
        <dbReference type="EC" id="3.4.21.88"/>
    </reaction>
</comment>
<dbReference type="GO" id="GO:0009432">
    <property type="term" value="P:SOS response"/>
    <property type="evidence" value="ECO:0007669"/>
    <property type="project" value="UniProtKB-UniRule"/>
</dbReference>
<dbReference type="CDD" id="cd00090">
    <property type="entry name" value="HTH_ARSR"/>
    <property type="match status" value="1"/>
</dbReference>
<evidence type="ECO:0000256" key="7">
    <source>
        <dbReference type="ARBA" id="ARBA00023015"/>
    </source>
</evidence>
<dbReference type="FunCoup" id="B2A3Y4">
    <property type="interactions" value="280"/>
</dbReference>
<accession>B2A3Y4</accession>
<proteinExistence type="inferred from homology"/>
<dbReference type="HAMAP" id="MF_00015">
    <property type="entry name" value="LexA"/>
    <property type="match status" value="1"/>
</dbReference>
<sequence length="222" mass="25140">MSKKSNKPMQIYNFINDYASKNGYPPSVREICQGVGLSSTSTVHLHLSSLEKQGYIRRDSTRPRAIEILSKNNNKNTDQEKSNNNEKIDNEDLNTTKIPIVGQVTAGEPILAEENILEYFPIPKQLSYGKELFMLQIKGDSMIEAGIYDSDLVIVNKQNTANNGEIIVALLEDEATVKRFYKENEYIRLQPENKAYSPIYSRDVSIIGKVVGLFRNFAEQTL</sequence>
<dbReference type="Pfam" id="PF00717">
    <property type="entry name" value="Peptidase_S24"/>
    <property type="match status" value="1"/>
</dbReference>
<keyword evidence="8 12" id="KW-0238">DNA-binding</keyword>
<dbReference type="PANTHER" id="PTHR33516">
    <property type="entry name" value="LEXA REPRESSOR"/>
    <property type="match status" value="1"/>
</dbReference>
<dbReference type="InterPro" id="IPR050077">
    <property type="entry name" value="LexA_repressor"/>
</dbReference>